<name>A0AAW0KWV9_QUESU</name>
<keyword evidence="2" id="KW-1185">Reference proteome</keyword>
<proteinExistence type="predicted"/>
<comment type="caution">
    <text evidence="1">The sequence shown here is derived from an EMBL/GenBank/DDBJ whole genome shotgun (WGS) entry which is preliminary data.</text>
</comment>
<dbReference type="Proteomes" id="UP000237347">
    <property type="component" value="Unassembled WGS sequence"/>
</dbReference>
<dbReference type="AlphaFoldDB" id="A0AAW0KWV9"/>
<dbReference type="EMBL" id="PKMF04000207">
    <property type="protein sequence ID" value="KAK7843267.1"/>
    <property type="molecule type" value="Genomic_DNA"/>
</dbReference>
<accession>A0AAW0KWV9</accession>
<organism evidence="1 2">
    <name type="scientific">Quercus suber</name>
    <name type="common">Cork oak</name>
    <dbReference type="NCBI Taxonomy" id="58331"/>
    <lineage>
        <taxon>Eukaryota</taxon>
        <taxon>Viridiplantae</taxon>
        <taxon>Streptophyta</taxon>
        <taxon>Embryophyta</taxon>
        <taxon>Tracheophyta</taxon>
        <taxon>Spermatophyta</taxon>
        <taxon>Magnoliopsida</taxon>
        <taxon>eudicotyledons</taxon>
        <taxon>Gunneridae</taxon>
        <taxon>Pentapetalae</taxon>
        <taxon>rosids</taxon>
        <taxon>fabids</taxon>
        <taxon>Fagales</taxon>
        <taxon>Fagaceae</taxon>
        <taxon>Quercus</taxon>
    </lineage>
</organism>
<evidence type="ECO:0000313" key="1">
    <source>
        <dbReference type="EMBL" id="KAK7843267.1"/>
    </source>
</evidence>
<protein>
    <submittedName>
        <fullName evidence="1">Uncharacterized protein</fullName>
    </submittedName>
</protein>
<reference evidence="1 2" key="1">
    <citation type="journal article" date="2018" name="Sci. Data">
        <title>The draft genome sequence of cork oak.</title>
        <authorList>
            <person name="Ramos A.M."/>
            <person name="Usie A."/>
            <person name="Barbosa P."/>
            <person name="Barros P.M."/>
            <person name="Capote T."/>
            <person name="Chaves I."/>
            <person name="Simoes F."/>
            <person name="Abreu I."/>
            <person name="Carrasquinho I."/>
            <person name="Faro C."/>
            <person name="Guimaraes J.B."/>
            <person name="Mendonca D."/>
            <person name="Nobrega F."/>
            <person name="Rodrigues L."/>
            <person name="Saibo N.J.M."/>
            <person name="Varela M.C."/>
            <person name="Egas C."/>
            <person name="Matos J."/>
            <person name="Miguel C.M."/>
            <person name="Oliveira M.M."/>
            <person name="Ricardo C.P."/>
            <person name="Goncalves S."/>
        </authorList>
    </citation>
    <scope>NUCLEOTIDE SEQUENCE [LARGE SCALE GENOMIC DNA]</scope>
    <source>
        <strain evidence="2">cv. HL8</strain>
    </source>
</reference>
<evidence type="ECO:0000313" key="2">
    <source>
        <dbReference type="Proteomes" id="UP000237347"/>
    </source>
</evidence>
<gene>
    <name evidence="1" type="ORF">CFP56_012749</name>
</gene>
<sequence>MKSIQTSRISSNNCFCWDEIFQTVTKDDDLWETYIEVPFFLISKGFPMSLPLIITEVYPTAWHARPRTLVFLSLHELNWMSSCLDIKFETNNHVLWMWINYIVGYATSIWNSGEFENIIRGTTKTCNFIIQSVLTKFREQSRKTYKYLRTSHV</sequence>